<protein>
    <submittedName>
        <fullName evidence="2 3">Uncharacterized protein</fullName>
    </submittedName>
</protein>
<keyword evidence="1" id="KW-1185">Reference proteome</keyword>
<dbReference type="WBParaSite" id="PgR099_g004_t02">
    <property type="protein sequence ID" value="PgR099_g004_t02"/>
    <property type="gene ID" value="PgR099_g004"/>
</dbReference>
<name>A0A915C808_PARUN</name>
<reference evidence="2 3" key="1">
    <citation type="submission" date="2022-11" db="UniProtKB">
        <authorList>
            <consortium name="WormBaseParasite"/>
        </authorList>
    </citation>
    <scope>IDENTIFICATION</scope>
</reference>
<accession>A0A915C808</accession>
<evidence type="ECO:0000313" key="2">
    <source>
        <dbReference type="WBParaSite" id="PgR099_g004_t01"/>
    </source>
</evidence>
<evidence type="ECO:0000313" key="3">
    <source>
        <dbReference type="WBParaSite" id="PgR099_g004_t02"/>
    </source>
</evidence>
<dbReference type="Proteomes" id="UP000887569">
    <property type="component" value="Unplaced"/>
</dbReference>
<dbReference type="AlphaFoldDB" id="A0A915C808"/>
<proteinExistence type="predicted"/>
<evidence type="ECO:0000313" key="1">
    <source>
        <dbReference type="Proteomes" id="UP000887569"/>
    </source>
</evidence>
<dbReference type="WBParaSite" id="PgR099_g004_t01">
    <property type="protein sequence ID" value="PgR099_g004_t01"/>
    <property type="gene ID" value="PgR099_g004"/>
</dbReference>
<sequence length="248" mass="27709">MSLLSVSTCSQFSLPPTLPNDSECLTPTYTDILSKMSTAHSHVHEKRPFFRRPYYLPLDRDCSTATFSEYDDRDFTLVDESGDADRLFASGDYLGAPLSKSLASEVQTANSSLTFSKYYDPIEGESSSLRSLGNSKPAIRTGNGYVFPMWSWSLPVVGTSPSDLSVKSMLVKMRTLKDPPSFYELRDMNQGPVDDAPRVTHIPSQYELDDLKDFALFNSVATAERMKPEPYMPMSTEIIHSEYAFGEA</sequence>
<organism evidence="1 3">
    <name type="scientific">Parascaris univalens</name>
    <name type="common">Nematode worm</name>
    <dbReference type="NCBI Taxonomy" id="6257"/>
    <lineage>
        <taxon>Eukaryota</taxon>
        <taxon>Metazoa</taxon>
        <taxon>Ecdysozoa</taxon>
        <taxon>Nematoda</taxon>
        <taxon>Chromadorea</taxon>
        <taxon>Rhabditida</taxon>
        <taxon>Spirurina</taxon>
        <taxon>Ascaridomorpha</taxon>
        <taxon>Ascaridoidea</taxon>
        <taxon>Ascarididae</taxon>
        <taxon>Parascaris</taxon>
    </lineage>
</organism>